<evidence type="ECO:0000313" key="2">
    <source>
        <dbReference type="Proteomes" id="UP001209540"/>
    </source>
</evidence>
<organism evidence="1 2">
    <name type="scientific">Phascolomyces articulosus</name>
    <dbReference type="NCBI Taxonomy" id="60185"/>
    <lineage>
        <taxon>Eukaryota</taxon>
        <taxon>Fungi</taxon>
        <taxon>Fungi incertae sedis</taxon>
        <taxon>Mucoromycota</taxon>
        <taxon>Mucoromycotina</taxon>
        <taxon>Mucoromycetes</taxon>
        <taxon>Mucorales</taxon>
        <taxon>Lichtheimiaceae</taxon>
        <taxon>Phascolomyces</taxon>
    </lineage>
</organism>
<feature type="non-terminal residue" evidence="1">
    <location>
        <position position="1"/>
    </location>
</feature>
<evidence type="ECO:0000313" key="1">
    <source>
        <dbReference type="EMBL" id="KAI9257971.1"/>
    </source>
</evidence>
<feature type="non-terminal residue" evidence="1">
    <location>
        <position position="83"/>
    </location>
</feature>
<proteinExistence type="predicted"/>
<sequence>LIPDFVIYTEPYSNKNFEFMFLEVKKKGKQTNVYESYIIKLGKELEIAVDKLVNEEVDSPEVAGILVEGLDMTTYKLDLKYNG</sequence>
<dbReference type="Proteomes" id="UP001209540">
    <property type="component" value="Unassembled WGS sequence"/>
</dbReference>
<reference evidence="1" key="1">
    <citation type="journal article" date="2022" name="IScience">
        <title>Evolution of zygomycete secretomes and the origins of terrestrial fungal ecologies.</title>
        <authorList>
            <person name="Chang Y."/>
            <person name="Wang Y."/>
            <person name="Mondo S."/>
            <person name="Ahrendt S."/>
            <person name="Andreopoulos W."/>
            <person name="Barry K."/>
            <person name="Beard J."/>
            <person name="Benny G.L."/>
            <person name="Blankenship S."/>
            <person name="Bonito G."/>
            <person name="Cuomo C."/>
            <person name="Desiro A."/>
            <person name="Gervers K.A."/>
            <person name="Hundley H."/>
            <person name="Kuo A."/>
            <person name="LaButti K."/>
            <person name="Lang B.F."/>
            <person name="Lipzen A."/>
            <person name="O'Donnell K."/>
            <person name="Pangilinan J."/>
            <person name="Reynolds N."/>
            <person name="Sandor L."/>
            <person name="Smith M.E."/>
            <person name="Tsang A."/>
            <person name="Grigoriev I.V."/>
            <person name="Stajich J.E."/>
            <person name="Spatafora J.W."/>
        </authorList>
    </citation>
    <scope>NUCLEOTIDE SEQUENCE</scope>
    <source>
        <strain evidence="1">RSA 2281</strain>
    </source>
</reference>
<name>A0AAD5JWE5_9FUNG</name>
<dbReference type="EMBL" id="JAIXMP010000019">
    <property type="protein sequence ID" value="KAI9257971.1"/>
    <property type="molecule type" value="Genomic_DNA"/>
</dbReference>
<accession>A0AAD5JWE5</accession>
<gene>
    <name evidence="1" type="ORF">BDA99DRAFT_420922</name>
</gene>
<keyword evidence="2" id="KW-1185">Reference proteome</keyword>
<protein>
    <submittedName>
        <fullName evidence="1">Uncharacterized protein</fullName>
    </submittedName>
</protein>
<reference evidence="1" key="2">
    <citation type="submission" date="2023-02" db="EMBL/GenBank/DDBJ databases">
        <authorList>
            <consortium name="DOE Joint Genome Institute"/>
            <person name="Mondo S.J."/>
            <person name="Chang Y."/>
            <person name="Wang Y."/>
            <person name="Ahrendt S."/>
            <person name="Andreopoulos W."/>
            <person name="Barry K."/>
            <person name="Beard J."/>
            <person name="Benny G.L."/>
            <person name="Blankenship S."/>
            <person name="Bonito G."/>
            <person name="Cuomo C."/>
            <person name="Desiro A."/>
            <person name="Gervers K.A."/>
            <person name="Hundley H."/>
            <person name="Kuo A."/>
            <person name="LaButti K."/>
            <person name="Lang B.F."/>
            <person name="Lipzen A."/>
            <person name="O'Donnell K."/>
            <person name="Pangilinan J."/>
            <person name="Reynolds N."/>
            <person name="Sandor L."/>
            <person name="Smith M.W."/>
            <person name="Tsang A."/>
            <person name="Grigoriev I.V."/>
            <person name="Stajich J.E."/>
            <person name="Spatafora J.W."/>
        </authorList>
    </citation>
    <scope>NUCLEOTIDE SEQUENCE</scope>
    <source>
        <strain evidence="1">RSA 2281</strain>
    </source>
</reference>
<comment type="caution">
    <text evidence="1">The sequence shown here is derived from an EMBL/GenBank/DDBJ whole genome shotgun (WGS) entry which is preliminary data.</text>
</comment>
<dbReference type="AlphaFoldDB" id="A0AAD5JWE5"/>